<dbReference type="PANTHER" id="PTHR47123:SF3">
    <property type="entry name" value="DUF295 DOMAIN-CONTAINING PROTEIN"/>
    <property type="match status" value="1"/>
</dbReference>
<feature type="non-terminal residue" evidence="2">
    <location>
        <position position="251"/>
    </location>
</feature>
<reference evidence="2" key="2">
    <citation type="journal article" date="2023" name="Plants (Basel)">
        <title>Annotation of the Turnera subulata (Passifloraceae) Draft Genome Reveals the S-Locus Evolved after the Divergence of Turneroideae from Passifloroideae in a Stepwise Manner.</title>
        <authorList>
            <person name="Henning P.M."/>
            <person name="Roalson E.H."/>
            <person name="Mir W."/>
            <person name="McCubbin A.G."/>
            <person name="Shore J.S."/>
        </authorList>
    </citation>
    <scope>NUCLEOTIDE SEQUENCE</scope>
    <source>
        <strain evidence="2">F60SS</strain>
    </source>
</reference>
<keyword evidence="3" id="KW-1185">Reference proteome</keyword>
<sequence length="251" mass="28246">QNSIFGFGEKGFAGVRQFAVSSNSGKVDDSFTVMVIKDGGTLAAWRIGNDKWISVGDTASKGSPYCTISFYRGKFYAVCDDKLTVSIDPFSLSVCEVAPSDKLSSDSTVLMESFGDLFLVGKSWSWFMTDWGENFEVVFVIEKLIEDEEQYKWVHGHELEGRLLFICADWCFLVAAKDLPGYKPNCVFFVDRGYCKRFGVNDVIDSAHPFSDVVIHDGDDDTVIWLRWSSYEKLFWPPPSWLGKKTSTSSK</sequence>
<dbReference type="PANTHER" id="PTHR47123">
    <property type="entry name" value="F-BOX PROTEIN SKIP23"/>
    <property type="match status" value="1"/>
</dbReference>
<dbReference type="InterPro" id="IPR051304">
    <property type="entry name" value="SCF_F-box_domain"/>
</dbReference>
<protein>
    <recommendedName>
        <fullName evidence="1">KIB1-4 beta-propeller domain-containing protein</fullName>
    </recommendedName>
</protein>
<evidence type="ECO:0000313" key="2">
    <source>
        <dbReference type="EMBL" id="KAJ4841611.1"/>
    </source>
</evidence>
<gene>
    <name evidence="2" type="ORF">Tsubulata_004890</name>
</gene>
<dbReference type="Pfam" id="PF03478">
    <property type="entry name" value="Beta-prop_KIB1-4"/>
    <property type="match status" value="1"/>
</dbReference>
<dbReference type="OrthoDB" id="638130at2759"/>
<organism evidence="2 3">
    <name type="scientific">Turnera subulata</name>
    <dbReference type="NCBI Taxonomy" id="218843"/>
    <lineage>
        <taxon>Eukaryota</taxon>
        <taxon>Viridiplantae</taxon>
        <taxon>Streptophyta</taxon>
        <taxon>Embryophyta</taxon>
        <taxon>Tracheophyta</taxon>
        <taxon>Spermatophyta</taxon>
        <taxon>Magnoliopsida</taxon>
        <taxon>eudicotyledons</taxon>
        <taxon>Gunneridae</taxon>
        <taxon>Pentapetalae</taxon>
        <taxon>rosids</taxon>
        <taxon>fabids</taxon>
        <taxon>Malpighiales</taxon>
        <taxon>Passifloraceae</taxon>
        <taxon>Turnera</taxon>
    </lineage>
</organism>
<accession>A0A9Q0G475</accession>
<reference evidence="2" key="1">
    <citation type="submission" date="2022-02" db="EMBL/GenBank/DDBJ databases">
        <authorList>
            <person name="Henning P.M."/>
            <person name="McCubbin A.G."/>
            <person name="Shore J.S."/>
        </authorList>
    </citation>
    <scope>NUCLEOTIDE SEQUENCE</scope>
    <source>
        <strain evidence="2">F60SS</strain>
        <tissue evidence="2">Leaves</tissue>
    </source>
</reference>
<feature type="domain" description="KIB1-4 beta-propeller" evidence="1">
    <location>
        <begin position="16"/>
        <end position="196"/>
    </location>
</feature>
<dbReference type="Proteomes" id="UP001141552">
    <property type="component" value="Unassembled WGS sequence"/>
</dbReference>
<dbReference type="EMBL" id="JAKUCV010002721">
    <property type="protein sequence ID" value="KAJ4841611.1"/>
    <property type="molecule type" value="Genomic_DNA"/>
</dbReference>
<dbReference type="AlphaFoldDB" id="A0A9Q0G475"/>
<evidence type="ECO:0000313" key="3">
    <source>
        <dbReference type="Proteomes" id="UP001141552"/>
    </source>
</evidence>
<comment type="caution">
    <text evidence="2">The sequence shown here is derived from an EMBL/GenBank/DDBJ whole genome shotgun (WGS) entry which is preliminary data.</text>
</comment>
<name>A0A9Q0G475_9ROSI</name>
<dbReference type="InterPro" id="IPR005174">
    <property type="entry name" value="KIB1-4_b-propeller"/>
</dbReference>
<evidence type="ECO:0000259" key="1">
    <source>
        <dbReference type="Pfam" id="PF03478"/>
    </source>
</evidence>
<proteinExistence type="predicted"/>